<dbReference type="Gene3D" id="3.60.21.10">
    <property type="match status" value="1"/>
</dbReference>
<evidence type="ECO:0000313" key="10">
    <source>
        <dbReference type="EMBL" id="TCJ88681.1"/>
    </source>
</evidence>
<evidence type="ECO:0000256" key="4">
    <source>
        <dbReference type="ARBA" id="ARBA00022801"/>
    </source>
</evidence>
<evidence type="ECO:0000256" key="6">
    <source>
        <dbReference type="ARBA" id="ARBA00032248"/>
    </source>
</evidence>
<comment type="similarity">
    <text evidence="2">Belongs to the Ap4A hydrolase family.</text>
</comment>
<evidence type="ECO:0000256" key="8">
    <source>
        <dbReference type="ARBA" id="ARBA00049417"/>
    </source>
</evidence>
<organism evidence="10 11">
    <name type="scientific">Cocleimonas flava</name>
    <dbReference type="NCBI Taxonomy" id="634765"/>
    <lineage>
        <taxon>Bacteria</taxon>
        <taxon>Pseudomonadati</taxon>
        <taxon>Pseudomonadota</taxon>
        <taxon>Gammaproteobacteria</taxon>
        <taxon>Thiotrichales</taxon>
        <taxon>Thiotrichaceae</taxon>
        <taxon>Cocleimonas</taxon>
    </lineage>
</organism>
<protein>
    <recommendedName>
        <fullName evidence="3">bis(5'-nucleosyl)-tetraphosphatase (symmetrical)</fullName>
        <ecNumber evidence="3">3.6.1.41</ecNumber>
    </recommendedName>
    <alternativeName>
        <fullName evidence="6">Ap4A hydrolase</fullName>
    </alternativeName>
    <alternativeName>
        <fullName evidence="5">Diadenosine 5',5'''-P1,P4-tetraphosphate pyrophosphohydrolase</fullName>
    </alternativeName>
    <alternativeName>
        <fullName evidence="7">Diadenosine tetraphosphatase</fullName>
    </alternativeName>
</protein>
<dbReference type="AlphaFoldDB" id="A0A4R1FCY8"/>
<dbReference type="EMBL" id="SMFQ01000002">
    <property type="protein sequence ID" value="TCJ88681.1"/>
    <property type="molecule type" value="Genomic_DNA"/>
</dbReference>
<evidence type="ECO:0000256" key="1">
    <source>
        <dbReference type="ARBA" id="ARBA00003413"/>
    </source>
</evidence>
<evidence type="ECO:0000259" key="9">
    <source>
        <dbReference type="Pfam" id="PF00149"/>
    </source>
</evidence>
<keyword evidence="11" id="KW-1185">Reference proteome</keyword>
<evidence type="ECO:0000256" key="2">
    <source>
        <dbReference type="ARBA" id="ARBA00005419"/>
    </source>
</evidence>
<dbReference type="PANTHER" id="PTHR40942:SF4">
    <property type="entry name" value="CYTOCHROME C5"/>
    <property type="match status" value="1"/>
</dbReference>
<evidence type="ECO:0000256" key="5">
    <source>
        <dbReference type="ARBA" id="ARBA00031248"/>
    </source>
</evidence>
<dbReference type="RefSeq" id="WP_131904361.1">
    <property type="nucleotide sequence ID" value="NZ_BAAAFU010000008.1"/>
</dbReference>
<dbReference type="InterPro" id="IPR004843">
    <property type="entry name" value="Calcineurin-like_PHP"/>
</dbReference>
<dbReference type="GO" id="GO:0008803">
    <property type="term" value="F:bis(5'-nucleosyl)-tetraphosphatase (symmetrical) activity"/>
    <property type="evidence" value="ECO:0007669"/>
    <property type="project" value="UniProtKB-EC"/>
</dbReference>
<dbReference type="EC" id="3.6.1.41" evidence="3"/>
<dbReference type="OrthoDB" id="9807890at2"/>
<dbReference type="InterPro" id="IPR029052">
    <property type="entry name" value="Metallo-depent_PP-like"/>
</dbReference>
<keyword evidence="4" id="KW-0378">Hydrolase</keyword>
<evidence type="ECO:0000256" key="7">
    <source>
        <dbReference type="ARBA" id="ARBA00033210"/>
    </source>
</evidence>
<feature type="domain" description="Calcineurin-like phosphoesterase" evidence="9">
    <location>
        <begin position="1"/>
        <end position="160"/>
    </location>
</feature>
<dbReference type="PANTHER" id="PTHR40942">
    <property type="match status" value="1"/>
</dbReference>
<comment type="catalytic activity">
    <reaction evidence="8">
        <text>P(1),P(4)-bis(5'-adenosyl) tetraphosphate + H2O = 2 ADP + 2 H(+)</text>
        <dbReference type="Rhea" id="RHEA:24252"/>
        <dbReference type="ChEBI" id="CHEBI:15377"/>
        <dbReference type="ChEBI" id="CHEBI:15378"/>
        <dbReference type="ChEBI" id="CHEBI:58141"/>
        <dbReference type="ChEBI" id="CHEBI:456216"/>
        <dbReference type="EC" id="3.6.1.41"/>
    </reaction>
</comment>
<gene>
    <name evidence="10" type="ORF">EV695_0539</name>
</gene>
<dbReference type="NCBIfam" id="TIGR00668">
    <property type="entry name" value="apaH"/>
    <property type="match status" value="1"/>
</dbReference>
<evidence type="ECO:0000256" key="3">
    <source>
        <dbReference type="ARBA" id="ARBA00012506"/>
    </source>
</evidence>
<sequence length="275" mass="31595">MAIYAIGDVQGCYDSLQRLLEKIQFSPENDQLWFVGDLVNRGTKSLKTVRFIKGLGDASLTVLGNHDISLIAMHYGVLPKSPSLKKFLKSKHREELIEWLRHQKVFHVDKKLGVCMAHAGISPQWTLKEAKKYAKEIQVPLRGDDTKEWLRQVYGNKPNLWSEDLQSYERHRYILNAFMRMRYCNVKDGSLDLKLNGVPKMTKPGSTKQVPWFLWKGRKQIPLRIIFGHWSSLGYYHDDNVTSLDTGCVWGRQLTAVRLDGDAYPLISETCGNLS</sequence>
<dbReference type="SUPFAM" id="SSF56300">
    <property type="entry name" value="Metallo-dependent phosphatases"/>
    <property type="match status" value="1"/>
</dbReference>
<dbReference type="NCBIfam" id="NF001204">
    <property type="entry name" value="PRK00166.1"/>
    <property type="match status" value="1"/>
</dbReference>
<evidence type="ECO:0000313" key="11">
    <source>
        <dbReference type="Proteomes" id="UP000294887"/>
    </source>
</evidence>
<comment type="function">
    <text evidence="1">Hydrolyzes diadenosine 5',5'''-P1,P4-tetraphosphate to yield ADP.</text>
</comment>
<dbReference type="PIRSF" id="PIRSF000903">
    <property type="entry name" value="B5n-ttraPtase_sm"/>
    <property type="match status" value="1"/>
</dbReference>
<reference evidence="10 11" key="1">
    <citation type="submission" date="2019-03" db="EMBL/GenBank/DDBJ databases">
        <title>Genomic Encyclopedia of Type Strains, Phase IV (KMG-IV): sequencing the most valuable type-strain genomes for metagenomic binning, comparative biology and taxonomic classification.</title>
        <authorList>
            <person name="Goeker M."/>
        </authorList>
    </citation>
    <scope>NUCLEOTIDE SEQUENCE [LARGE SCALE GENOMIC DNA]</scope>
    <source>
        <strain evidence="10 11">DSM 24830</strain>
    </source>
</reference>
<dbReference type="InterPro" id="IPR004617">
    <property type="entry name" value="ApaH"/>
</dbReference>
<dbReference type="Proteomes" id="UP000294887">
    <property type="component" value="Unassembled WGS sequence"/>
</dbReference>
<comment type="caution">
    <text evidence="10">The sequence shown here is derived from an EMBL/GenBank/DDBJ whole genome shotgun (WGS) entry which is preliminary data.</text>
</comment>
<accession>A0A4R1FCY8</accession>
<proteinExistence type="inferred from homology"/>
<dbReference type="CDD" id="cd07422">
    <property type="entry name" value="MPP_ApaH"/>
    <property type="match status" value="1"/>
</dbReference>
<name>A0A4R1FCY8_9GAMM</name>
<dbReference type="Pfam" id="PF00149">
    <property type="entry name" value="Metallophos"/>
    <property type="match status" value="1"/>
</dbReference>